<evidence type="ECO:0000313" key="2">
    <source>
        <dbReference type="EMBL" id="KAG8625284.1"/>
    </source>
</evidence>
<dbReference type="PANTHER" id="PTHR28271">
    <property type="entry name" value="54S RIBOSOMAL PROTEIN L31, MITOCHONDRIAL"/>
    <property type="match status" value="1"/>
</dbReference>
<dbReference type="Proteomes" id="UP000809789">
    <property type="component" value="Unassembled WGS sequence"/>
</dbReference>
<dbReference type="Pfam" id="PF09784">
    <property type="entry name" value="L31"/>
    <property type="match status" value="2"/>
</dbReference>
<dbReference type="OrthoDB" id="2332379at2759"/>
<evidence type="ECO:0008006" key="4">
    <source>
        <dbReference type="Google" id="ProtNLM"/>
    </source>
</evidence>
<keyword evidence="3" id="KW-1185">Reference proteome</keyword>
<dbReference type="InterPro" id="IPR016340">
    <property type="entry name" value="Ribosomal_mL60"/>
</dbReference>
<reference evidence="2" key="1">
    <citation type="submission" date="2021-07" db="EMBL/GenBank/DDBJ databases">
        <title>Elsinoe batatas strain:CRI-CJ2 Genome sequencing and assembly.</title>
        <authorList>
            <person name="Huang L."/>
        </authorList>
    </citation>
    <scope>NUCLEOTIDE SEQUENCE</scope>
    <source>
        <strain evidence="2">CRI-CJ2</strain>
    </source>
</reference>
<comment type="caution">
    <text evidence="2">The sequence shown here is derived from an EMBL/GenBank/DDBJ whole genome shotgun (WGS) entry which is preliminary data.</text>
</comment>
<feature type="region of interest" description="Disordered" evidence="1">
    <location>
        <begin position="52"/>
        <end position="124"/>
    </location>
</feature>
<dbReference type="EMBL" id="JAESVG020000008">
    <property type="protein sequence ID" value="KAG8625284.1"/>
    <property type="molecule type" value="Genomic_DNA"/>
</dbReference>
<organism evidence="2 3">
    <name type="scientific">Elsinoe batatas</name>
    <dbReference type="NCBI Taxonomy" id="2601811"/>
    <lineage>
        <taxon>Eukaryota</taxon>
        <taxon>Fungi</taxon>
        <taxon>Dikarya</taxon>
        <taxon>Ascomycota</taxon>
        <taxon>Pezizomycotina</taxon>
        <taxon>Dothideomycetes</taxon>
        <taxon>Dothideomycetidae</taxon>
        <taxon>Myriangiales</taxon>
        <taxon>Elsinoaceae</taxon>
        <taxon>Elsinoe</taxon>
    </lineage>
</organism>
<feature type="compositionally biased region" description="Low complexity" evidence="1">
    <location>
        <begin position="90"/>
        <end position="109"/>
    </location>
</feature>
<name>A0A8K0KYU6_9PEZI</name>
<gene>
    <name evidence="2" type="ORF">KVT40_007035</name>
</gene>
<feature type="compositionally biased region" description="Low complexity" evidence="1">
    <location>
        <begin position="56"/>
        <end position="80"/>
    </location>
</feature>
<protein>
    <recommendedName>
        <fullName evidence="4">54S ribosomal protein L31, mitochondrial</fullName>
    </recommendedName>
</protein>
<evidence type="ECO:0000313" key="3">
    <source>
        <dbReference type="Proteomes" id="UP000809789"/>
    </source>
</evidence>
<dbReference type="AlphaFoldDB" id="A0A8K0KYU6"/>
<evidence type="ECO:0000256" key="1">
    <source>
        <dbReference type="SAM" id="MobiDB-lite"/>
    </source>
</evidence>
<sequence>MFGPFKPTSSLSVGLLWKTPWRLSAPRKLRHRRRLRRVDNIITVLDTALQRQHALTQSPSSSSSPDPSSASTSSSSSTKSDLQTTAQGQRLLSSSASPSSSSPASLLRSGRGPKRGALLPPYPAETDQGLIGAIRTTNDAARENGTIKALERWKADMPSEQEMVARDKYTMFARYERGYRKGVHKLPKWTRVSQRLNPPGF</sequence>
<accession>A0A8K0KYU6</accession>
<dbReference type="PANTHER" id="PTHR28271:SF1">
    <property type="entry name" value="LARGE RIBOSOMAL SUBUNIT PROTEIN ML60"/>
    <property type="match status" value="1"/>
</dbReference>
<proteinExistence type="predicted"/>
<dbReference type="GO" id="GO:0003735">
    <property type="term" value="F:structural constituent of ribosome"/>
    <property type="evidence" value="ECO:0007669"/>
    <property type="project" value="TreeGrafter"/>
</dbReference>
<dbReference type="GO" id="GO:0005762">
    <property type="term" value="C:mitochondrial large ribosomal subunit"/>
    <property type="evidence" value="ECO:0007669"/>
    <property type="project" value="TreeGrafter"/>
</dbReference>